<dbReference type="AlphaFoldDB" id="A0A8J8NQ65"/>
<comment type="caution">
    <text evidence="2">The sequence shown here is derived from an EMBL/GenBank/DDBJ whole genome shotgun (WGS) entry which is preliminary data.</text>
</comment>
<sequence>MGPGIPRLNESIQNQFNIFKVNTSTSIFSLTDPEYTPKFYLQFDQTGLFLKEGESFTEPWTLQYTLKQQAQQRSYSTYIVTPRQLISAASQIGGLMSFLGIFLLIMRVIHRREVNRQIKKMHPEIQYSYEEYAEVVKRQKDCESMVREQGVELAEMKSGGRSRGINLTECNETEQWLK</sequence>
<keyword evidence="1" id="KW-1133">Transmembrane helix</keyword>
<dbReference type="Proteomes" id="UP000785679">
    <property type="component" value="Unassembled WGS sequence"/>
</dbReference>
<keyword evidence="3" id="KW-1185">Reference proteome</keyword>
<dbReference type="EMBL" id="RRYP01010740">
    <property type="protein sequence ID" value="TNV78191.1"/>
    <property type="molecule type" value="Genomic_DNA"/>
</dbReference>
<proteinExistence type="predicted"/>
<reference evidence="2" key="1">
    <citation type="submission" date="2019-06" db="EMBL/GenBank/DDBJ databases">
        <authorList>
            <person name="Zheng W."/>
        </authorList>
    </citation>
    <scope>NUCLEOTIDE SEQUENCE</scope>
    <source>
        <strain evidence="2">QDHG01</strain>
    </source>
</reference>
<gene>
    <name evidence="2" type="ORF">FGO68_gene10247</name>
</gene>
<evidence type="ECO:0000313" key="3">
    <source>
        <dbReference type="Proteomes" id="UP000785679"/>
    </source>
</evidence>
<keyword evidence="1" id="KW-0812">Transmembrane</keyword>
<evidence type="ECO:0000313" key="2">
    <source>
        <dbReference type="EMBL" id="TNV78191.1"/>
    </source>
</evidence>
<evidence type="ECO:0000256" key="1">
    <source>
        <dbReference type="SAM" id="Phobius"/>
    </source>
</evidence>
<accession>A0A8J8NQ65</accession>
<keyword evidence="1" id="KW-0472">Membrane</keyword>
<feature type="transmembrane region" description="Helical" evidence="1">
    <location>
        <begin position="85"/>
        <end position="109"/>
    </location>
</feature>
<protein>
    <submittedName>
        <fullName evidence="2">Uncharacterized protein</fullName>
    </submittedName>
</protein>
<name>A0A8J8NQ65_HALGN</name>
<organism evidence="2 3">
    <name type="scientific">Halteria grandinella</name>
    <dbReference type="NCBI Taxonomy" id="5974"/>
    <lineage>
        <taxon>Eukaryota</taxon>
        <taxon>Sar</taxon>
        <taxon>Alveolata</taxon>
        <taxon>Ciliophora</taxon>
        <taxon>Intramacronucleata</taxon>
        <taxon>Spirotrichea</taxon>
        <taxon>Stichotrichia</taxon>
        <taxon>Sporadotrichida</taxon>
        <taxon>Halteriidae</taxon>
        <taxon>Halteria</taxon>
    </lineage>
</organism>